<gene>
    <name evidence="11" type="ORF">SAY87_003932</name>
</gene>
<dbReference type="PANTHER" id="PTHR31044">
    <property type="entry name" value="BETA-1,3 GLUCANASE"/>
    <property type="match status" value="1"/>
</dbReference>
<keyword evidence="7" id="KW-0325">Glycoprotein</keyword>
<evidence type="ECO:0000256" key="3">
    <source>
        <dbReference type="ARBA" id="ARBA00022622"/>
    </source>
</evidence>
<evidence type="ECO:0000256" key="5">
    <source>
        <dbReference type="ARBA" id="ARBA00023136"/>
    </source>
</evidence>
<keyword evidence="3" id="KW-0336">GPI-anchor</keyword>
<accession>A0AAN7JN59</accession>
<evidence type="ECO:0000256" key="1">
    <source>
        <dbReference type="ARBA" id="ARBA00004609"/>
    </source>
</evidence>
<keyword evidence="2" id="KW-1003">Cell membrane</keyword>
<dbReference type="GO" id="GO:0009506">
    <property type="term" value="C:plasmodesma"/>
    <property type="evidence" value="ECO:0007669"/>
    <property type="project" value="UniProtKB-ARBA"/>
</dbReference>
<proteinExistence type="predicted"/>
<feature type="domain" description="X8" evidence="10">
    <location>
        <begin position="20"/>
        <end position="102"/>
    </location>
</feature>
<evidence type="ECO:0000256" key="4">
    <source>
        <dbReference type="ARBA" id="ARBA00022729"/>
    </source>
</evidence>
<keyword evidence="5" id="KW-0472">Membrane</keyword>
<dbReference type="GO" id="GO:0098552">
    <property type="term" value="C:side of membrane"/>
    <property type="evidence" value="ECO:0007669"/>
    <property type="project" value="UniProtKB-KW"/>
</dbReference>
<keyword evidence="12" id="KW-1185">Reference proteome</keyword>
<protein>
    <recommendedName>
        <fullName evidence="10">X8 domain-containing protein</fullName>
    </recommendedName>
</protein>
<dbReference type="FunFam" id="1.20.58.1040:FF:000001">
    <property type="entry name" value="Glucan endo-1,3-beta-glucosidase 4"/>
    <property type="match status" value="1"/>
</dbReference>
<dbReference type="PANTHER" id="PTHR31044:SF25">
    <property type="entry name" value="PLASMODESMATA CALLOSE-BINDING PROTEIN 3"/>
    <property type="match status" value="1"/>
</dbReference>
<dbReference type="InterPro" id="IPR044788">
    <property type="entry name" value="X8_dom_prot"/>
</dbReference>
<feature type="signal peptide" evidence="9">
    <location>
        <begin position="1"/>
        <end position="19"/>
    </location>
</feature>
<dbReference type="InterPro" id="IPR012946">
    <property type="entry name" value="X8"/>
</dbReference>
<evidence type="ECO:0000256" key="7">
    <source>
        <dbReference type="ARBA" id="ARBA00023180"/>
    </source>
</evidence>
<evidence type="ECO:0000259" key="10">
    <source>
        <dbReference type="SMART" id="SM00768"/>
    </source>
</evidence>
<feature type="chain" id="PRO_5043034184" description="X8 domain-containing protein" evidence="9">
    <location>
        <begin position="20"/>
        <end position="179"/>
    </location>
</feature>
<dbReference type="Pfam" id="PF07983">
    <property type="entry name" value="X8"/>
    <property type="match status" value="1"/>
</dbReference>
<evidence type="ECO:0000256" key="6">
    <source>
        <dbReference type="ARBA" id="ARBA00023157"/>
    </source>
</evidence>
<name>A0AAN7JN59_9MYRT</name>
<keyword evidence="6" id="KW-1015">Disulfide bond</keyword>
<keyword evidence="4 9" id="KW-0732">Signal</keyword>
<keyword evidence="8" id="KW-0449">Lipoprotein</keyword>
<reference evidence="11 12" key="1">
    <citation type="journal article" date="2023" name="Hortic Res">
        <title>Pangenome of water caltrop reveals structural variations and asymmetric subgenome divergence after allopolyploidization.</title>
        <authorList>
            <person name="Zhang X."/>
            <person name="Chen Y."/>
            <person name="Wang L."/>
            <person name="Yuan Y."/>
            <person name="Fang M."/>
            <person name="Shi L."/>
            <person name="Lu R."/>
            <person name="Comes H.P."/>
            <person name="Ma Y."/>
            <person name="Chen Y."/>
            <person name="Huang G."/>
            <person name="Zhou Y."/>
            <person name="Zheng Z."/>
            <person name="Qiu Y."/>
        </authorList>
    </citation>
    <scope>NUCLEOTIDE SEQUENCE [LARGE SCALE GENOMIC DNA]</scope>
    <source>
        <tissue evidence="11">Roots</tissue>
    </source>
</reference>
<evidence type="ECO:0000313" key="12">
    <source>
        <dbReference type="Proteomes" id="UP001345219"/>
    </source>
</evidence>
<evidence type="ECO:0000256" key="2">
    <source>
        <dbReference type="ARBA" id="ARBA00022475"/>
    </source>
</evidence>
<dbReference type="GO" id="GO:0005886">
    <property type="term" value="C:plasma membrane"/>
    <property type="evidence" value="ECO:0007669"/>
    <property type="project" value="UniProtKB-SubCell"/>
</dbReference>
<comment type="subcellular location">
    <subcellularLocation>
        <location evidence="1">Cell membrane</location>
        <topology evidence="1">Lipid-anchor</topology>
        <topology evidence="1">GPI-anchor</topology>
    </subcellularLocation>
</comment>
<organism evidence="11 12">
    <name type="scientific">Trapa incisa</name>
    <dbReference type="NCBI Taxonomy" id="236973"/>
    <lineage>
        <taxon>Eukaryota</taxon>
        <taxon>Viridiplantae</taxon>
        <taxon>Streptophyta</taxon>
        <taxon>Embryophyta</taxon>
        <taxon>Tracheophyta</taxon>
        <taxon>Spermatophyta</taxon>
        <taxon>Magnoliopsida</taxon>
        <taxon>eudicotyledons</taxon>
        <taxon>Gunneridae</taxon>
        <taxon>Pentapetalae</taxon>
        <taxon>rosids</taxon>
        <taxon>malvids</taxon>
        <taxon>Myrtales</taxon>
        <taxon>Lythraceae</taxon>
        <taxon>Trapa</taxon>
    </lineage>
</organism>
<sequence>MVLLVVAVLVLAISHGSSATWCTCKEGLSEAVLQKTLDYACGAGADCNPIKQNGVCFQPNTVRAHCSYAVNSYYQKKGQAAGSCDFAGTAAFSAYDLSISTFLLLLSVLQSRKNRAQDFEFFLLSTDLSVRVRSEPDTISAYFFPNGIKYLQIAINKSNSAPTPTPRALHELPYYCIKD</sequence>
<dbReference type="AlphaFoldDB" id="A0AAN7JN59"/>
<comment type="caution">
    <text evidence="11">The sequence shown here is derived from an EMBL/GenBank/DDBJ whole genome shotgun (WGS) entry which is preliminary data.</text>
</comment>
<dbReference type="SMART" id="SM00768">
    <property type="entry name" value="X8"/>
    <property type="match status" value="1"/>
</dbReference>
<dbReference type="EMBL" id="JAXIOK010000017">
    <property type="protein sequence ID" value="KAK4750450.1"/>
    <property type="molecule type" value="Genomic_DNA"/>
</dbReference>
<evidence type="ECO:0000313" key="11">
    <source>
        <dbReference type="EMBL" id="KAK4750450.1"/>
    </source>
</evidence>
<dbReference type="Proteomes" id="UP001345219">
    <property type="component" value="Chromosome 4"/>
</dbReference>
<evidence type="ECO:0000256" key="8">
    <source>
        <dbReference type="ARBA" id="ARBA00023288"/>
    </source>
</evidence>
<dbReference type="Gene3D" id="1.20.58.1040">
    <property type="match status" value="1"/>
</dbReference>
<evidence type="ECO:0000256" key="9">
    <source>
        <dbReference type="SAM" id="SignalP"/>
    </source>
</evidence>